<dbReference type="SUPFAM" id="SSF49785">
    <property type="entry name" value="Galactose-binding domain-like"/>
    <property type="match status" value="1"/>
</dbReference>
<dbReference type="Proteomes" id="UP001629156">
    <property type="component" value="Unassembled WGS sequence"/>
</dbReference>
<comment type="caution">
    <text evidence="6">The sequence shown here is derived from an EMBL/GenBank/DDBJ whole genome shotgun (WGS) entry which is preliminary data.</text>
</comment>
<feature type="signal peptide" evidence="4">
    <location>
        <begin position="1"/>
        <end position="18"/>
    </location>
</feature>
<evidence type="ECO:0000256" key="3">
    <source>
        <dbReference type="ARBA" id="ARBA00022801"/>
    </source>
</evidence>
<evidence type="ECO:0000313" key="7">
    <source>
        <dbReference type="Proteomes" id="UP001629156"/>
    </source>
</evidence>
<dbReference type="EMBL" id="JBELPZ010000005">
    <property type="protein sequence ID" value="MFL9844214.1"/>
    <property type="molecule type" value="Genomic_DNA"/>
</dbReference>
<dbReference type="RefSeq" id="WP_408084466.1">
    <property type="nucleotide sequence ID" value="NZ_JBELPZ010000005.1"/>
</dbReference>
<dbReference type="InterPro" id="IPR026444">
    <property type="entry name" value="Secre_tail"/>
</dbReference>
<dbReference type="InterPro" id="IPR013783">
    <property type="entry name" value="Ig-like_fold"/>
</dbReference>
<dbReference type="InterPro" id="IPR036116">
    <property type="entry name" value="FN3_sf"/>
</dbReference>
<dbReference type="InterPro" id="IPR024079">
    <property type="entry name" value="MetalloPept_cat_dom_sf"/>
</dbReference>
<feature type="chain" id="PRO_5046717154" evidence="4">
    <location>
        <begin position="19"/>
        <end position="1081"/>
    </location>
</feature>
<dbReference type="Pfam" id="PF18962">
    <property type="entry name" value="Por_Secre_tail"/>
    <property type="match status" value="1"/>
</dbReference>
<protein>
    <submittedName>
        <fullName evidence="6">Reprolysin-like metallopeptidase</fullName>
    </submittedName>
</protein>
<dbReference type="InterPro" id="IPR008979">
    <property type="entry name" value="Galactose-bd-like_sf"/>
</dbReference>
<proteinExistence type="predicted"/>
<feature type="domain" description="P/Homo B" evidence="5">
    <location>
        <begin position="843"/>
        <end position="991"/>
    </location>
</feature>
<name>A0ABW8YV74_9FLAO</name>
<dbReference type="Pfam" id="PF01483">
    <property type="entry name" value="P_proprotein"/>
    <property type="match status" value="1"/>
</dbReference>
<evidence type="ECO:0000256" key="2">
    <source>
        <dbReference type="ARBA" id="ARBA00022729"/>
    </source>
</evidence>
<dbReference type="SUPFAM" id="SSF55486">
    <property type="entry name" value="Metalloproteases ('zincins'), catalytic domain"/>
    <property type="match status" value="1"/>
</dbReference>
<reference evidence="6 7" key="1">
    <citation type="submission" date="2024-06" db="EMBL/GenBank/DDBJ databases">
        <authorList>
            <person name="Kaempfer P."/>
            <person name="Viver T."/>
        </authorList>
    </citation>
    <scope>NUCLEOTIDE SEQUENCE [LARGE SCALE GENOMIC DNA]</scope>
    <source>
        <strain evidence="6 7">ST-119</strain>
    </source>
</reference>
<dbReference type="PROSITE" id="PS51829">
    <property type="entry name" value="P_HOMO_B"/>
    <property type="match status" value="1"/>
</dbReference>
<sequence length="1081" mass="115727">MKKALLFFITSITLFGHAQNQFWQKISEKDIVALEKNPRDSHPESYTLFKLDLTAIKTALAQAPVRNSGTESAVVLQFPDGDGNMLHFRIYNAPVIHKDLAAKYPGTNSYIGQCIEHPSTIIRFSVTLFGLHTMALSPGDGTWYIDPYTKDANYYMVYKRKGLQTPKTFTCLTQNNISAERTLPSAAKDFTTMDAGNFRIYRLAIVTTVEYSAFHIAEAGLQSGTLAQKKAAVIAAIAVTVTRVNSMFERDLSVSLELIANNDEIVFINNDELTNNDAGALLNEGNAIMYDVIGADNFDMGHSFGTAGGGLAAGAPCSDFKGGAMTGIGSPVGDPFDIDYVSHEMGHQFGAPHTFNAECGGNRADDSVFEPGGGTTIMAYAGVCDPVIQWSSDAQFHAKSIESMRYRINGESNCVALIATGNTPPVANAGSDYVIPIGTAFILEGTATDADGDALTYDWEQINNEISVQPPVPNATVGPNFRSLPISESPNRFMPRIEEVLNNNLFPTWEVIPTVSRELDFAFTVRDNNINGGESTTDYMHIDVAGGAGPFVVTSPNTAVSWQAATNKNITWNIAGTTSNGVNTPYVDIFLSTDGGYTYPVVLATMVPNDGSETVLIPNVQGTSRVMVRGHNNIFYDISNTNFTISSAGSTFVATVNGAQNKAVCKGNAVTYAVNYEHINGFNGITTLSASGLPEGAVASFSPSQISANGTVQVTITTSPTTAPGLYAVPVTMTSGDITKTITVYVNLLDSAFETVALLSPENDAETLPTTFPLEWESQVNASYYVVEVATDAAFENIIFDTVTVENTTQVSGLLEETQYYWRVMPANDGCEGSYSAYYSFITGAPFCNVYVADDVPVGIPFDDVSTVSSLLGVADDFIISAVEVSLDISHTWIGDVTVTLISPAGTEVVLFNNQCGDQDNVLATFSDEGGVLSCGGTPAITGILSPNTPFSQLNGENSGGLWRLEISDNEPWDGGSLNNWSIALCGQAPANLGISAPDAMFDFVVYPNPNSGNFSVRFTSQTDSAAIKVYDIRGRLIYTKQAVANGTVFNEDIKLDAEAGVYLVNVESGGRVSSKKIILN</sequence>
<gene>
    <name evidence="6" type="ORF">ABS766_07270</name>
</gene>
<keyword evidence="3" id="KW-0378">Hydrolase</keyword>
<organism evidence="6 7">
    <name type="scientific">Flavobacterium rhizosphaerae</name>
    <dbReference type="NCBI Taxonomy" id="3163298"/>
    <lineage>
        <taxon>Bacteria</taxon>
        <taxon>Pseudomonadati</taxon>
        <taxon>Bacteroidota</taxon>
        <taxon>Flavobacteriia</taxon>
        <taxon>Flavobacteriales</taxon>
        <taxon>Flavobacteriaceae</taxon>
        <taxon>Flavobacterium</taxon>
    </lineage>
</organism>
<keyword evidence="1" id="KW-0645">Protease</keyword>
<dbReference type="Gene3D" id="3.40.390.10">
    <property type="entry name" value="Collagenase (Catalytic Domain)"/>
    <property type="match status" value="1"/>
</dbReference>
<dbReference type="Gene3D" id="2.60.40.10">
    <property type="entry name" value="Immunoglobulins"/>
    <property type="match status" value="2"/>
</dbReference>
<evidence type="ECO:0000259" key="5">
    <source>
        <dbReference type="PROSITE" id="PS51829"/>
    </source>
</evidence>
<accession>A0ABW8YV74</accession>
<keyword evidence="7" id="KW-1185">Reference proteome</keyword>
<dbReference type="Gene3D" id="2.60.120.260">
    <property type="entry name" value="Galactose-binding domain-like"/>
    <property type="match status" value="1"/>
</dbReference>
<dbReference type="Pfam" id="PF13583">
    <property type="entry name" value="Reprolysin_4"/>
    <property type="match status" value="1"/>
</dbReference>
<keyword evidence="2 4" id="KW-0732">Signal</keyword>
<evidence type="ECO:0000313" key="6">
    <source>
        <dbReference type="EMBL" id="MFL9844214.1"/>
    </source>
</evidence>
<evidence type="ECO:0000256" key="4">
    <source>
        <dbReference type="SAM" id="SignalP"/>
    </source>
</evidence>
<evidence type="ECO:0000256" key="1">
    <source>
        <dbReference type="ARBA" id="ARBA00022670"/>
    </source>
</evidence>
<dbReference type="NCBIfam" id="TIGR04183">
    <property type="entry name" value="Por_Secre_tail"/>
    <property type="match status" value="1"/>
</dbReference>
<dbReference type="InterPro" id="IPR002884">
    <property type="entry name" value="P_dom"/>
</dbReference>
<dbReference type="SUPFAM" id="SSF49265">
    <property type="entry name" value="Fibronectin type III"/>
    <property type="match status" value="1"/>
</dbReference>